<proteinExistence type="predicted"/>
<dbReference type="EMBL" id="JASPKY010000088">
    <property type="protein sequence ID" value="KAK9738263.1"/>
    <property type="molecule type" value="Genomic_DNA"/>
</dbReference>
<dbReference type="Proteomes" id="UP001458880">
    <property type="component" value="Unassembled WGS sequence"/>
</dbReference>
<protein>
    <submittedName>
        <fullName evidence="1">Uncharacterized protein</fullName>
    </submittedName>
</protein>
<gene>
    <name evidence="1" type="ORF">QE152_g10023</name>
</gene>
<comment type="caution">
    <text evidence="1">The sequence shown here is derived from an EMBL/GenBank/DDBJ whole genome shotgun (WGS) entry which is preliminary data.</text>
</comment>
<evidence type="ECO:0000313" key="2">
    <source>
        <dbReference type="Proteomes" id="UP001458880"/>
    </source>
</evidence>
<sequence>MKVPQVWSTKQIVTYDWLRGFMSRNDYLSLRTPEPTSLGRSTAFNKHTADMTSSLFCVKYSNAKNLHRQAPIIAMKQVCKQRINLAKLFQKKGQKQVSKVTSAERGSTVTVCYATNAAGNFAPPSTIFPRQNI</sequence>
<organism evidence="1 2">
    <name type="scientific">Popillia japonica</name>
    <name type="common">Japanese beetle</name>
    <dbReference type="NCBI Taxonomy" id="7064"/>
    <lineage>
        <taxon>Eukaryota</taxon>
        <taxon>Metazoa</taxon>
        <taxon>Ecdysozoa</taxon>
        <taxon>Arthropoda</taxon>
        <taxon>Hexapoda</taxon>
        <taxon>Insecta</taxon>
        <taxon>Pterygota</taxon>
        <taxon>Neoptera</taxon>
        <taxon>Endopterygota</taxon>
        <taxon>Coleoptera</taxon>
        <taxon>Polyphaga</taxon>
        <taxon>Scarabaeiformia</taxon>
        <taxon>Scarabaeidae</taxon>
        <taxon>Rutelinae</taxon>
        <taxon>Popillia</taxon>
    </lineage>
</organism>
<reference evidence="1 2" key="1">
    <citation type="journal article" date="2024" name="BMC Genomics">
        <title>De novo assembly and annotation of Popillia japonica's genome with initial clues to its potential as an invasive pest.</title>
        <authorList>
            <person name="Cucini C."/>
            <person name="Boschi S."/>
            <person name="Funari R."/>
            <person name="Cardaioli E."/>
            <person name="Iannotti N."/>
            <person name="Marturano G."/>
            <person name="Paoli F."/>
            <person name="Bruttini M."/>
            <person name="Carapelli A."/>
            <person name="Frati F."/>
            <person name="Nardi F."/>
        </authorList>
    </citation>
    <scope>NUCLEOTIDE SEQUENCE [LARGE SCALE GENOMIC DNA]</scope>
    <source>
        <strain evidence="1">DMR45628</strain>
    </source>
</reference>
<name>A0AAW1LVK3_POPJA</name>
<dbReference type="AlphaFoldDB" id="A0AAW1LVK3"/>
<keyword evidence="2" id="KW-1185">Reference proteome</keyword>
<accession>A0AAW1LVK3</accession>
<evidence type="ECO:0000313" key="1">
    <source>
        <dbReference type="EMBL" id="KAK9738263.1"/>
    </source>
</evidence>